<feature type="compositionally biased region" description="Low complexity" evidence="1">
    <location>
        <begin position="117"/>
        <end position="127"/>
    </location>
</feature>
<gene>
    <name evidence="2" type="ORF">K452DRAFT_99072</name>
</gene>
<feature type="compositionally biased region" description="Low complexity" evidence="1">
    <location>
        <begin position="25"/>
        <end position="37"/>
    </location>
</feature>
<feature type="compositionally biased region" description="Basic and acidic residues" evidence="1">
    <location>
        <begin position="68"/>
        <end position="79"/>
    </location>
</feature>
<feature type="region of interest" description="Disordered" evidence="1">
    <location>
        <begin position="117"/>
        <end position="138"/>
    </location>
</feature>
<dbReference type="EMBL" id="ML995501">
    <property type="protein sequence ID" value="KAF2137571.1"/>
    <property type="molecule type" value="Genomic_DNA"/>
</dbReference>
<organism evidence="2 3">
    <name type="scientific">Aplosporella prunicola CBS 121167</name>
    <dbReference type="NCBI Taxonomy" id="1176127"/>
    <lineage>
        <taxon>Eukaryota</taxon>
        <taxon>Fungi</taxon>
        <taxon>Dikarya</taxon>
        <taxon>Ascomycota</taxon>
        <taxon>Pezizomycotina</taxon>
        <taxon>Dothideomycetes</taxon>
        <taxon>Dothideomycetes incertae sedis</taxon>
        <taxon>Botryosphaeriales</taxon>
        <taxon>Aplosporellaceae</taxon>
        <taxon>Aplosporella</taxon>
    </lineage>
</organism>
<keyword evidence="3" id="KW-1185">Reference proteome</keyword>
<protein>
    <submittedName>
        <fullName evidence="2">Uncharacterized protein</fullName>
    </submittedName>
</protein>
<evidence type="ECO:0000256" key="1">
    <source>
        <dbReference type="SAM" id="MobiDB-lite"/>
    </source>
</evidence>
<dbReference type="Proteomes" id="UP000799438">
    <property type="component" value="Unassembled WGS sequence"/>
</dbReference>
<feature type="compositionally biased region" description="Polar residues" evidence="1">
    <location>
        <begin position="246"/>
        <end position="262"/>
    </location>
</feature>
<proteinExistence type="predicted"/>
<feature type="region of interest" description="Disordered" evidence="1">
    <location>
        <begin position="180"/>
        <end position="290"/>
    </location>
</feature>
<feature type="region of interest" description="Disordered" evidence="1">
    <location>
        <begin position="1"/>
        <end position="103"/>
    </location>
</feature>
<dbReference type="GeneID" id="54304912"/>
<feature type="region of interest" description="Disordered" evidence="1">
    <location>
        <begin position="415"/>
        <end position="437"/>
    </location>
</feature>
<evidence type="ECO:0000313" key="3">
    <source>
        <dbReference type="Proteomes" id="UP000799438"/>
    </source>
</evidence>
<dbReference type="AlphaFoldDB" id="A0A6A6B494"/>
<evidence type="ECO:0000313" key="2">
    <source>
        <dbReference type="EMBL" id="KAF2137571.1"/>
    </source>
</evidence>
<feature type="compositionally biased region" description="Polar residues" evidence="1">
    <location>
        <begin position="199"/>
        <end position="210"/>
    </location>
</feature>
<dbReference type="RefSeq" id="XP_033393286.1">
    <property type="nucleotide sequence ID" value="XM_033547405.1"/>
</dbReference>
<feature type="compositionally biased region" description="Polar residues" evidence="1">
    <location>
        <begin position="81"/>
        <end position="102"/>
    </location>
</feature>
<sequence>MLVAASTSGAPSRAQTVFSLGNLQPRTAAAPPRTGRAYWAPPRSGHGPFNAGVTDQSYPFPDSGTGRSPEERQLSHEPAQHASTGPGTPYTRPSSSFRQPFTPQDDAVLQNNIPTAAAAGSAATTSPSTPPNHSQLSMHDLIPAPLFTSPPHSRQGLDPRVPESAYDRVTHMVNREGTQGLLDTNQCGSTAADGPLNLNRPSATATSLRDSNADAETAVPDVQLAPTNTHFATTPTTPDPDPTLCNPINATSSYKNKQKQPSSPIPTHPTRPATLHLHTSPYSSTRPATPPGTGLIRSAALPSLLPIAAKEGIVRPRGLPLPRAVPASTRSTASVHLVASVPFGALVLPGPSHRSGTSFHSAASTRALYGSATAGGSSASSAGTQETWRTARTAQATPVAGGIAAPVVPEALRPKARAPMRPGPGNGAQSARRSGQRNRDRLMRVVMWCCCQPFHSGSCGCEPCTARRARRMRRGYRWVMFQGPVVDGAVHGMV</sequence>
<feature type="compositionally biased region" description="Polar residues" evidence="1">
    <location>
        <begin position="1"/>
        <end position="24"/>
    </location>
</feature>
<reference evidence="2" key="1">
    <citation type="journal article" date="2020" name="Stud. Mycol.">
        <title>101 Dothideomycetes genomes: a test case for predicting lifestyles and emergence of pathogens.</title>
        <authorList>
            <person name="Haridas S."/>
            <person name="Albert R."/>
            <person name="Binder M."/>
            <person name="Bloem J."/>
            <person name="Labutti K."/>
            <person name="Salamov A."/>
            <person name="Andreopoulos B."/>
            <person name="Baker S."/>
            <person name="Barry K."/>
            <person name="Bills G."/>
            <person name="Bluhm B."/>
            <person name="Cannon C."/>
            <person name="Castanera R."/>
            <person name="Culley D."/>
            <person name="Daum C."/>
            <person name="Ezra D."/>
            <person name="Gonzalez J."/>
            <person name="Henrissat B."/>
            <person name="Kuo A."/>
            <person name="Liang C."/>
            <person name="Lipzen A."/>
            <person name="Lutzoni F."/>
            <person name="Magnuson J."/>
            <person name="Mondo S."/>
            <person name="Nolan M."/>
            <person name="Ohm R."/>
            <person name="Pangilinan J."/>
            <person name="Park H.-J."/>
            <person name="Ramirez L."/>
            <person name="Alfaro M."/>
            <person name="Sun H."/>
            <person name="Tritt A."/>
            <person name="Yoshinaga Y."/>
            <person name="Zwiers L.-H."/>
            <person name="Turgeon B."/>
            <person name="Goodwin S."/>
            <person name="Spatafora J."/>
            <person name="Crous P."/>
            <person name="Grigoriev I."/>
        </authorList>
    </citation>
    <scope>NUCLEOTIDE SEQUENCE</scope>
    <source>
        <strain evidence="2">CBS 121167</strain>
    </source>
</reference>
<accession>A0A6A6B494</accession>
<name>A0A6A6B494_9PEZI</name>